<comment type="caution">
    <text evidence="5">The sequence shown here is derived from an EMBL/GenBank/DDBJ whole genome shotgun (WGS) entry which is preliminary data.</text>
</comment>
<reference evidence="5 6" key="1">
    <citation type="journal article" date="2022" name="Nat. Genet.">
        <title>Improved pea reference genome and pan-genome highlight genomic features and evolutionary characteristics.</title>
        <authorList>
            <person name="Yang T."/>
            <person name="Liu R."/>
            <person name="Luo Y."/>
            <person name="Hu S."/>
            <person name="Wang D."/>
            <person name="Wang C."/>
            <person name="Pandey M.K."/>
            <person name="Ge S."/>
            <person name="Xu Q."/>
            <person name="Li N."/>
            <person name="Li G."/>
            <person name="Huang Y."/>
            <person name="Saxena R.K."/>
            <person name="Ji Y."/>
            <person name="Li M."/>
            <person name="Yan X."/>
            <person name="He Y."/>
            <person name="Liu Y."/>
            <person name="Wang X."/>
            <person name="Xiang C."/>
            <person name="Varshney R.K."/>
            <person name="Ding H."/>
            <person name="Gao S."/>
            <person name="Zong X."/>
        </authorList>
    </citation>
    <scope>NUCLEOTIDE SEQUENCE [LARGE SCALE GENOMIC DNA]</scope>
    <source>
        <strain evidence="5 6">cv. Zhongwan 6</strain>
    </source>
</reference>
<gene>
    <name evidence="5" type="ORF">KIW84_064940</name>
</gene>
<dbReference type="Gramene" id="Psat06G0494000-T1">
    <property type="protein sequence ID" value="KAI5399801.1"/>
    <property type="gene ID" value="KIW84_064940"/>
</dbReference>
<comment type="similarity">
    <text evidence="1">Belongs to the plant acyltransferase family.</text>
</comment>
<keyword evidence="2" id="KW-0808">Transferase</keyword>
<feature type="compositionally biased region" description="Basic and acidic residues" evidence="4">
    <location>
        <begin position="1"/>
        <end position="12"/>
    </location>
</feature>
<sequence>MSVEQRQQELARRRSNYRQRKQVKTSDTSDMRTMMSFQDLTNDNLAFRFYQRAHGREVEPSTTHASRVPFPGHNAGKRAFLPRIKLKITEGRRKNHTFITCNDEGAIYLEAKVNQTMVEFLTPPKLQFLNKLLPCEPNKMHQNNGEEDLPQVLVQVNIFNCGGIAIGTCNLHTLLDGCSGSLFQTTWAAICRGRPSDELPRPDFSSASSFFPPNDNLILHDHVGKNDNEVLDVQKKCSTRRFVFGLESINALRDKAKDDDYNDSDNGNDYERSKFPTKYEVLAAFIWKHMTLACKKEGGVDSKRPTLAIHIVDMRRRMGEPFSKYTIGNILWPVMVFCEEVNEESDIKYLVRICKEKFGKVSRELFLRVKNDTSMLGSNECVDLPQGVETKCPIPVVLTSWCGLNFSELDFGWGKPYWVGVRGGDQETLPNVAVIMETDEGMEAWLTMEMKHIGNLENDMEFLKLALPNPSVSNTLLV</sequence>
<dbReference type="PANTHER" id="PTHR31623:SF31">
    <property type="entry name" value="HXXXD-TYPE ACYL-TRANSFERASE FAMILY PROTEIN"/>
    <property type="match status" value="1"/>
</dbReference>
<dbReference type="InterPro" id="IPR023213">
    <property type="entry name" value="CAT-like_dom_sf"/>
</dbReference>
<organism evidence="5 6">
    <name type="scientific">Pisum sativum</name>
    <name type="common">Garden pea</name>
    <name type="synonym">Lathyrus oleraceus</name>
    <dbReference type="NCBI Taxonomy" id="3888"/>
    <lineage>
        <taxon>Eukaryota</taxon>
        <taxon>Viridiplantae</taxon>
        <taxon>Streptophyta</taxon>
        <taxon>Embryophyta</taxon>
        <taxon>Tracheophyta</taxon>
        <taxon>Spermatophyta</taxon>
        <taxon>Magnoliopsida</taxon>
        <taxon>eudicotyledons</taxon>
        <taxon>Gunneridae</taxon>
        <taxon>Pentapetalae</taxon>
        <taxon>rosids</taxon>
        <taxon>fabids</taxon>
        <taxon>Fabales</taxon>
        <taxon>Fabaceae</taxon>
        <taxon>Papilionoideae</taxon>
        <taxon>50 kb inversion clade</taxon>
        <taxon>NPAAA clade</taxon>
        <taxon>Hologalegina</taxon>
        <taxon>IRL clade</taxon>
        <taxon>Fabeae</taxon>
        <taxon>Lathyrus</taxon>
    </lineage>
</organism>
<proteinExistence type="inferred from homology"/>
<keyword evidence="6" id="KW-1185">Reference proteome</keyword>
<keyword evidence="3" id="KW-0012">Acyltransferase</keyword>
<evidence type="ECO:0000313" key="5">
    <source>
        <dbReference type="EMBL" id="KAI5399801.1"/>
    </source>
</evidence>
<evidence type="ECO:0000256" key="3">
    <source>
        <dbReference type="ARBA" id="ARBA00023315"/>
    </source>
</evidence>
<dbReference type="EMBL" id="JAMSHJ010000006">
    <property type="protein sequence ID" value="KAI5399801.1"/>
    <property type="molecule type" value="Genomic_DNA"/>
</dbReference>
<dbReference type="AlphaFoldDB" id="A0A9D5A9G0"/>
<name>A0A9D5A9G0_PEA</name>
<protein>
    <submittedName>
        <fullName evidence="5">Uncharacterized protein</fullName>
    </submittedName>
</protein>
<dbReference type="GO" id="GO:0016746">
    <property type="term" value="F:acyltransferase activity"/>
    <property type="evidence" value="ECO:0007669"/>
    <property type="project" value="UniProtKB-KW"/>
</dbReference>
<evidence type="ECO:0000256" key="1">
    <source>
        <dbReference type="ARBA" id="ARBA00009861"/>
    </source>
</evidence>
<feature type="compositionally biased region" description="Basic residues" evidence="4">
    <location>
        <begin position="13"/>
        <end position="23"/>
    </location>
</feature>
<feature type="region of interest" description="Disordered" evidence="4">
    <location>
        <begin position="1"/>
        <end position="29"/>
    </location>
</feature>
<evidence type="ECO:0000256" key="4">
    <source>
        <dbReference type="SAM" id="MobiDB-lite"/>
    </source>
</evidence>
<evidence type="ECO:0000313" key="6">
    <source>
        <dbReference type="Proteomes" id="UP001058974"/>
    </source>
</evidence>
<accession>A0A9D5A9G0</accession>
<dbReference type="Pfam" id="PF02458">
    <property type="entry name" value="Transferase"/>
    <property type="match status" value="1"/>
</dbReference>
<dbReference type="Proteomes" id="UP001058974">
    <property type="component" value="Chromosome 6"/>
</dbReference>
<evidence type="ECO:0000256" key="2">
    <source>
        <dbReference type="ARBA" id="ARBA00022679"/>
    </source>
</evidence>
<dbReference type="PANTHER" id="PTHR31623">
    <property type="entry name" value="F21J9.9"/>
    <property type="match status" value="1"/>
</dbReference>
<dbReference type="Gene3D" id="3.30.559.10">
    <property type="entry name" value="Chloramphenicol acetyltransferase-like domain"/>
    <property type="match status" value="2"/>
</dbReference>